<keyword evidence="2" id="KW-1185">Reference proteome</keyword>
<organism evidence="1 2">
    <name type="scientific">Stegodyphus mimosarum</name>
    <name type="common">African social velvet spider</name>
    <dbReference type="NCBI Taxonomy" id="407821"/>
    <lineage>
        <taxon>Eukaryota</taxon>
        <taxon>Metazoa</taxon>
        <taxon>Ecdysozoa</taxon>
        <taxon>Arthropoda</taxon>
        <taxon>Chelicerata</taxon>
        <taxon>Arachnida</taxon>
        <taxon>Araneae</taxon>
        <taxon>Araneomorphae</taxon>
        <taxon>Entelegynae</taxon>
        <taxon>Eresoidea</taxon>
        <taxon>Eresidae</taxon>
        <taxon>Stegodyphus</taxon>
    </lineage>
</organism>
<evidence type="ECO:0000313" key="2">
    <source>
        <dbReference type="Proteomes" id="UP000054359"/>
    </source>
</evidence>
<accession>A0A087U334</accession>
<proteinExistence type="predicted"/>
<evidence type="ECO:0000313" key="1">
    <source>
        <dbReference type="EMBL" id="KFM71773.1"/>
    </source>
</evidence>
<dbReference type="EMBL" id="KK117929">
    <property type="protein sequence ID" value="KFM71773.1"/>
    <property type="molecule type" value="Genomic_DNA"/>
</dbReference>
<dbReference type="AlphaFoldDB" id="A0A087U334"/>
<gene>
    <name evidence="1" type="ORF">X975_01960</name>
</gene>
<feature type="non-terminal residue" evidence="1">
    <location>
        <position position="41"/>
    </location>
</feature>
<reference evidence="1 2" key="1">
    <citation type="submission" date="2013-11" db="EMBL/GenBank/DDBJ databases">
        <title>Genome sequencing of Stegodyphus mimosarum.</title>
        <authorList>
            <person name="Bechsgaard J."/>
        </authorList>
    </citation>
    <scope>NUCLEOTIDE SEQUENCE [LARGE SCALE GENOMIC DNA]</scope>
</reference>
<protein>
    <submittedName>
        <fullName evidence="1">Uncharacterized protein</fullName>
    </submittedName>
</protein>
<name>A0A087U334_STEMI</name>
<sequence>MALMTKYTLSVVHTQLQASVLVLTFPYFGANASIVASTEIA</sequence>
<dbReference type="Proteomes" id="UP000054359">
    <property type="component" value="Unassembled WGS sequence"/>
</dbReference>